<dbReference type="Proteomes" id="UP000576082">
    <property type="component" value="Unassembled WGS sequence"/>
</dbReference>
<protein>
    <recommendedName>
        <fullName evidence="4">Outer membrane protein beta-barrel domain-containing protein</fullName>
    </recommendedName>
</protein>
<sequence>MKTLTILLILFSFTTVSAQEKNSFLKSIKFTALGIGEFGSQWKPFQREEDKWHNLPPDQRREEDRPHGFVSYGLDLQLNYMIDGASFVGLGYQHQQFVDQDIIGPMNTYYLHFRTGDDFDSKYCLFVELDLGGCYMQNNMEGIMYRATVGIDFNGLKIPQITPTVNLYMGQRVLSNISTVKNSGGFYTMFGASIGMRIH</sequence>
<feature type="chain" id="PRO_5031363864" description="Outer membrane protein beta-barrel domain-containing protein" evidence="1">
    <location>
        <begin position="19"/>
        <end position="199"/>
    </location>
</feature>
<keyword evidence="3" id="KW-1185">Reference proteome</keyword>
<evidence type="ECO:0000313" key="2">
    <source>
        <dbReference type="EMBL" id="NME69924.1"/>
    </source>
</evidence>
<dbReference type="AlphaFoldDB" id="A0A7X9RWI9"/>
<proteinExistence type="predicted"/>
<comment type="caution">
    <text evidence="2">The sequence shown here is derived from an EMBL/GenBank/DDBJ whole genome shotgun (WGS) entry which is preliminary data.</text>
</comment>
<reference evidence="2 3" key="1">
    <citation type="submission" date="2020-04" db="EMBL/GenBank/DDBJ databases">
        <title>Flammeovirga sp. SR4, a novel species isolated from seawater.</title>
        <authorList>
            <person name="Wang X."/>
        </authorList>
    </citation>
    <scope>NUCLEOTIDE SEQUENCE [LARGE SCALE GENOMIC DNA]</scope>
    <source>
        <strain evidence="2 3">ATCC 23126</strain>
    </source>
</reference>
<evidence type="ECO:0008006" key="4">
    <source>
        <dbReference type="Google" id="ProtNLM"/>
    </source>
</evidence>
<evidence type="ECO:0000256" key="1">
    <source>
        <dbReference type="SAM" id="SignalP"/>
    </source>
</evidence>
<dbReference type="RefSeq" id="WP_169658176.1">
    <property type="nucleotide sequence ID" value="NZ_JABANE010000051.1"/>
</dbReference>
<dbReference type="EMBL" id="JABANE010000051">
    <property type="protein sequence ID" value="NME69924.1"/>
    <property type="molecule type" value="Genomic_DNA"/>
</dbReference>
<accession>A0A7X9RWI9</accession>
<name>A0A7X9RWI9_9BACT</name>
<keyword evidence="1" id="KW-0732">Signal</keyword>
<feature type="signal peptide" evidence="1">
    <location>
        <begin position="1"/>
        <end position="18"/>
    </location>
</feature>
<organism evidence="2 3">
    <name type="scientific">Flammeovirga aprica JL-4</name>
    <dbReference type="NCBI Taxonomy" id="694437"/>
    <lineage>
        <taxon>Bacteria</taxon>
        <taxon>Pseudomonadati</taxon>
        <taxon>Bacteroidota</taxon>
        <taxon>Cytophagia</taxon>
        <taxon>Cytophagales</taxon>
        <taxon>Flammeovirgaceae</taxon>
        <taxon>Flammeovirga</taxon>
    </lineage>
</organism>
<gene>
    <name evidence="2" type="ORF">HHU12_18265</name>
</gene>
<evidence type="ECO:0000313" key="3">
    <source>
        <dbReference type="Proteomes" id="UP000576082"/>
    </source>
</evidence>